<feature type="domain" description="DUF5801" evidence="2">
    <location>
        <begin position="1378"/>
        <end position="1535"/>
    </location>
</feature>
<feature type="domain" description="DUF5801" evidence="2">
    <location>
        <begin position="2380"/>
        <end position="2518"/>
    </location>
</feature>
<feature type="domain" description="DUF5801" evidence="2">
    <location>
        <begin position="1586"/>
        <end position="1726"/>
    </location>
</feature>
<feature type="region of interest" description="Disordered" evidence="1">
    <location>
        <begin position="226"/>
        <end position="250"/>
    </location>
</feature>
<name>A0A0H2MIJ9_9PROT</name>
<feature type="region of interest" description="Disordered" evidence="1">
    <location>
        <begin position="864"/>
        <end position="907"/>
    </location>
</feature>
<evidence type="ECO:0000313" key="3">
    <source>
        <dbReference type="EMBL" id="KLN61976.1"/>
    </source>
</evidence>
<feature type="domain" description="DUF5801" evidence="2">
    <location>
        <begin position="730"/>
        <end position="842"/>
    </location>
</feature>
<dbReference type="STRING" id="1489064.WH96_00010"/>
<feature type="non-terminal residue" evidence="3">
    <location>
        <position position="2801"/>
    </location>
</feature>
<feature type="region of interest" description="Disordered" evidence="1">
    <location>
        <begin position="1107"/>
        <end position="1137"/>
    </location>
</feature>
<feature type="compositionally biased region" description="Acidic residues" evidence="1">
    <location>
        <begin position="1348"/>
        <end position="1364"/>
    </location>
</feature>
<feature type="domain" description="DUF5801" evidence="2">
    <location>
        <begin position="909"/>
        <end position="1060"/>
    </location>
</feature>
<sequence length="2801" mass="288018">MTDDLKRNDGEAMVDTNDVNVVGETGRDVLVGQAAGAVDVSAPGAGETVNVTLVKGQSANLNFDATAATPVVDGNDFVLTFDSNGDGEADSRIVFQNLVEESQGADAPVLIIGGVELSAGLLIGQAQALAEGETLETAAGAGAGPTGGGGSTYSDDLGSAIDLLDAQGVLGGTLLEFGLLGGSEDITDPAQGTLLINFITTTTEVDEFPSGGISGTFAGGFEDWLPNQHLSGGDTDRDSSPFEGGNGSNEGVSAAMRMTLTFTPADNETLDSLVLDALPEGARLFIGGNEVGDEFTGTFPVTITPADFDEIYILPPVNSDADITVTGLATISDPDSGETQTLSYSSVAVIDAVADLPDELRIGNDDGGENGVQIPTDSTTTRSVSSDGEVVNSGKEEEIVTIPVTVDFGDFADDSEAHELVVDGVPVGWDIRPVPGAEIWQMDGDNVYQVTFDTDGKPVLTLVTDTTNLPASLQHQIALAAGEVPAPGALNPLENTIGDETADDGYVRYFIDVSENVDEANGGNTPDTSDDGTGSLTTNISFAPNDWTNSRLPDGTLRDGDGGDQGGPATITVHAVATETLPDESGAEVTDPDGTPVDENNQAVTGPVSVDISIEEDVPEFTSPITLIHDETQRTVSDKGVGVDPDSNDIADVPASIQTVLDTRYKVLKDDEGATLGETVGQAQNTFTYDLKSDGSKDEDDGSDLTISDEDNVTKIRDTDATLNDDLAIPDDLEAITFNLPGDVDSGLTSGGSVITLRQDPEQPQVVWGIDASGDVIFAVHIDGTLGNNGNTGNLTFVQYGPIDHDQPGDGGEGSHDENASFNLPVKLTDDEGDSVTATATINIEDDGPTVEVNVKDDGNGRATLSLGNNLDESIGTDTGDANAASDDVIGNTTPDPTGTNPIGRIGTASDSKALSDLFNVVIDAGTDGEKSVAHQFELTLSENVIATTLSVTQPVTGAPYADPSIELVLEGEEIIGRFLISGSEAGGDAVYGTALRISLDDVTSLENADLTVEQYVPIDHGADSNDHDSLQSLLTSGDGVVGLKLTTTVTDGDGDTATSNDTVILADNENSSIGIEDDGPSVDVSVKTVGQGEDAEPVRLSLNNLDESIGTDTNDANAASDDVAGNTASDPTGANPIGRVGTLANSGSLSDLFNRIWDAGTDGEKTVAHQFELTLSGNPAQGGGIATNLEVTQGTGSDEYEDTKIYLFLENGQIVGRFDNNPGDNNPFDGIALRISLDEADSLVNADLIVEQYVAIDHGGDSNEHDSLQSLLTSGDESSVGLKLTTTVTDGDGDSASDSATVVLADENNSSIGIEDDGPSVDVSVKTVGQGEDAEPVTLTLNSLDESTGEDTGDLNADSDDTGDVVPDPTGEDPIGRVRTARDSAALSDLFDVDPDAGTDGLGDLEHEFELTLSSAVVATTLSVTQPATGSPYADPSIELVMDGDEIVGRFLISGSEAGGDAVYGVALRISLDDTDSLTDADLKVEQYVPIDHGDDGNDHDSIQNLLTTGDDVVGLKLTTTITDGDGDTSSDSATVVLANKDDGSISIEDDGPAITSFTTKDGVSTKLTLDESLGADVGDSNAADEETVGAPANAIGYAKISGTDLINIAVDAGTDGEKSRVFSLTLDDQIASGLVDTASGETVALSLDGDVITGTAGGETVFTITVDPATGGVTVVQYRALKHDKTDDHDENSDPLELATGAIKLAVTVTDGDGDTDSESTELGDLIKFEDDGPVNTLEAVSKTVEEDNLTDGNDEDASGSTVATGSVAGLIDFGSDGAAAGGGFSFADNLTNLPVLTSNGLSVSYAVSGDTLTASTTAGPVFTLKLEANGAYTFTLKDQIDHHPVNAADNAEGFVDLDLSSAIVATDGDGDSVTVDNGFTIRVQDDIPVALEDAEVSGSVQEDALADGNTETTVPAQTTVSTGSVTGLFSAGADNPGTYSLLTDTNDLPALKSGGVDVEYIVSGDTLTATAGGNEVFTLKLEADGGYTFTLKDQIDHENDPTNDDGQTTTIDFGSLIRLTDADGDYVDATGKLNISIEDDIPENNDVAAKVFTVHEDALNGPSGGDSSQGNPDPGDTEFASFTVSDLANHVAVGADAPARFELNADITGQAVTTPDGTPITSNGHPVTYVYDNAEQISGVANGVPIFQLQILNNGTFRFDLDDQIDHLPNIPANNDGQVLGIDISSLLKAFDADGDSVVLDSAVTINVQDDIPVANVGAKVEGSVQEDALADGNRENAGQTTVASGSVSALFSVGADDPGTYSLLTNTNALPALKSGGVDVEYSVSGDTLTATAGGNEVFTLKLEADGTYTFTLKDQIDHANDPTNDDSQTTTIDFGSLIRLTDADGDYVDATGNLNISIEDDIPVVVPSSTLIEVQEDALPDGNNEGSKQTFTDISFADLAAHVSFGADAHDSLPLSTFNINSAIDGTPTGLVSDDASIVFKIINSGQVYGVVPDTNGGPDKVVFTIIKKPNEVFQFELLEQIDHPDDAGSDDSQTIDLDLSNVFEAFDADGDSVIIDSGITVRIEDDIPTVDISDETSVVEGQTLTGTRDGDFGADGAASSDSVVITVDGVSGTHAIGDAIDVPGKGTLTIVDATNWSFAADPGVDHTNGNPQVSFTVAVTDGDGDVATKTETFEITPAVTPPTVTITTPDEMPDISGDQAIIKEDGSKTVTATVTTEQDDIVDVVTLTGLDGAATYEVTINGVTVSVLGGKAELDVASLTTPPTFDKQSLDIQIKVTPTGDSDVDLGTIKVEATAVDPGTTVKSAAVNDSIDVVVDAVLDQGLDVDGSDASVNEV</sequence>
<evidence type="ECO:0000256" key="1">
    <source>
        <dbReference type="SAM" id="MobiDB-lite"/>
    </source>
</evidence>
<dbReference type="RefSeq" id="WP_047762106.1">
    <property type="nucleotide sequence ID" value="NZ_LAQL01000002.1"/>
</dbReference>
<comment type="caution">
    <text evidence="3">The sequence shown here is derived from an EMBL/GenBank/DDBJ whole genome shotgun (WGS) entry which is preliminary data.</text>
</comment>
<keyword evidence="4" id="KW-1185">Reference proteome</keyword>
<protein>
    <recommendedName>
        <fullName evidence="2">DUF5801 domain-containing protein</fullName>
    </recommendedName>
</protein>
<organism evidence="3 4">
    <name type="scientific">Kiloniella spongiae</name>
    <dbReference type="NCBI Taxonomy" id="1489064"/>
    <lineage>
        <taxon>Bacteria</taxon>
        <taxon>Pseudomonadati</taxon>
        <taxon>Pseudomonadota</taxon>
        <taxon>Alphaproteobacteria</taxon>
        <taxon>Rhodospirillales</taxon>
        <taxon>Kiloniellaceae</taxon>
        <taxon>Kiloniella</taxon>
    </lineage>
</organism>
<dbReference type="EMBL" id="LAQL01000002">
    <property type="protein sequence ID" value="KLN61976.1"/>
    <property type="molecule type" value="Genomic_DNA"/>
</dbReference>
<dbReference type="InterPro" id="IPR043824">
    <property type="entry name" value="DUF5801"/>
</dbReference>
<feature type="region of interest" description="Disordered" evidence="1">
    <location>
        <begin position="361"/>
        <end position="388"/>
    </location>
</feature>
<feature type="compositionally biased region" description="Polar residues" evidence="1">
    <location>
        <begin position="540"/>
        <end position="551"/>
    </location>
</feature>
<feature type="compositionally biased region" description="Low complexity" evidence="1">
    <location>
        <begin position="890"/>
        <end position="904"/>
    </location>
</feature>
<proteinExistence type="predicted"/>
<feature type="region of interest" description="Disordered" evidence="1">
    <location>
        <begin position="2060"/>
        <end position="2081"/>
    </location>
</feature>
<evidence type="ECO:0000313" key="4">
    <source>
        <dbReference type="Proteomes" id="UP000035444"/>
    </source>
</evidence>
<dbReference type="Proteomes" id="UP000035444">
    <property type="component" value="Unassembled WGS sequence"/>
</dbReference>
<dbReference type="Pfam" id="PF19116">
    <property type="entry name" value="DUF5801"/>
    <property type="match status" value="6"/>
</dbReference>
<evidence type="ECO:0000259" key="2">
    <source>
        <dbReference type="Pfam" id="PF19116"/>
    </source>
</evidence>
<feature type="region of interest" description="Disordered" evidence="1">
    <location>
        <begin position="517"/>
        <end position="551"/>
    </location>
</feature>
<accession>A0A0H2MIJ9</accession>
<feature type="region of interest" description="Disordered" evidence="1">
    <location>
        <begin position="582"/>
        <end position="603"/>
    </location>
</feature>
<feature type="compositionally biased region" description="Low complexity" evidence="1">
    <location>
        <begin position="376"/>
        <end position="387"/>
    </location>
</feature>
<dbReference type="NCBIfam" id="TIGR03660">
    <property type="entry name" value="T1SS_rpt_143"/>
    <property type="match status" value="2"/>
</dbReference>
<feature type="region of interest" description="Disordered" evidence="1">
    <location>
        <begin position="1342"/>
        <end position="1377"/>
    </location>
</feature>
<gene>
    <name evidence="3" type="ORF">WH96_00010</name>
</gene>
<reference evidence="3 4" key="1">
    <citation type="submission" date="2015-03" db="EMBL/GenBank/DDBJ databases">
        <title>Genome Sequence of Kiloniella spongiae MEBiC09566, isolated from a marine sponge.</title>
        <authorList>
            <person name="Shao Z."/>
            <person name="Wang L."/>
            <person name="Li X."/>
        </authorList>
    </citation>
    <scope>NUCLEOTIDE SEQUENCE [LARGE SCALE GENOMIC DNA]</scope>
    <source>
        <strain evidence="3 4">MEBiC09566</strain>
    </source>
</reference>
<feature type="compositionally biased region" description="Low complexity" evidence="1">
    <location>
        <begin position="521"/>
        <end position="539"/>
    </location>
</feature>
<feature type="compositionally biased region" description="Low complexity" evidence="1">
    <location>
        <begin position="1112"/>
        <end position="1125"/>
    </location>
</feature>
<dbReference type="InterPro" id="IPR019959">
    <property type="entry name" value="T1SS-143_rpt-cont_dom"/>
</dbReference>
<feature type="domain" description="DUF5801" evidence="2">
    <location>
        <begin position="1130"/>
        <end position="1301"/>
    </location>
</feature>